<dbReference type="SUPFAM" id="SSF52833">
    <property type="entry name" value="Thioredoxin-like"/>
    <property type="match status" value="1"/>
</dbReference>
<dbReference type="PANTHER" id="PTHR42852:SF6">
    <property type="entry name" value="THIOL:DISULFIDE INTERCHANGE PROTEIN DSBE"/>
    <property type="match status" value="1"/>
</dbReference>
<proteinExistence type="predicted"/>
<evidence type="ECO:0000256" key="1">
    <source>
        <dbReference type="ARBA" id="ARBA00004196"/>
    </source>
</evidence>
<comment type="subcellular location">
    <subcellularLocation>
        <location evidence="1">Cell envelope</location>
    </subcellularLocation>
</comment>
<dbReference type="PANTHER" id="PTHR42852">
    <property type="entry name" value="THIOL:DISULFIDE INTERCHANGE PROTEIN DSBE"/>
    <property type="match status" value="1"/>
</dbReference>
<evidence type="ECO:0000313" key="6">
    <source>
        <dbReference type="EMBL" id="PYF74104.1"/>
    </source>
</evidence>
<sequence>MKTFIQIFLFPYIFLFGVHASAQKRKNDLKLSITIADKTVDTIRLNYYPPYGSYSQPEQIIDCRIKDGKFDFDLKNIAQTGYFQLTFHTSGGYFGMLEQHSDAEMISAMFLAEAGDDIKMDIGELGVTFSGKGAEKYNCIVKVLQERAQLRKSWPKKEKRDDLVTETRTEQRMIKENSLKILETYKSKLSPLSYAILKLDYQVIEIHGIINTLSTAWHRNEYVDYVLKNQAYFSLKPESPLIADRSMSYVDFLFTKEQALAWKKFNADQPGAALSKEKFIKFIADKYEVGALRDKLLSMALLDADAGYGKMLKQTLSLIHTKSYKDYLVKNDLLIGKGNSFFDFHLQDTLGRTVNLKDLRGKVVVVDFFFTGCTGCVFLTKAMTSVIDEFKDNPEVVFVSIDVDKKKEMFLAATKNRKYTHAEAINLYTNGQGEEHELIKYYGFQGYPQLFLLDKKGNILFGNPPRPGLDQSFEPTKKGSTGEFIKIIKDYLAANPSAKPAPIKMSKN</sequence>
<keyword evidence="2" id="KW-0201">Cytochrome c-type biogenesis</keyword>
<dbReference type="GO" id="GO:0016491">
    <property type="term" value="F:oxidoreductase activity"/>
    <property type="evidence" value="ECO:0007669"/>
    <property type="project" value="InterPro"/>
</dbReference>
<dbReference type="PROSITE" id="PS51352">
    <property type="entry name" value="THIOREDOXIN_2"/>
    <property type="match status" value="1"/>
</dbReference>
<feature type="domain" description="Thioredoxin" evidence="5">
    <location>
        <begin position="335"/>
        <end position="493"/>
    </location>
</feature>
<comment type="caution">
    <text evidence="6">The sequence shown here is derived from an EMBL/GenBank/DDBJ whole genome shotgun (WGS) entry which is preliminary data.</text>
</comment>
<dbReference type="CDD" id="cd02966">
    <property type="entry name" value="TlpA_like_family"/>
    <property type="match status" value="1"/>
</dbReference>
<evidence type="ECO:0000259" key="5">
    <source>
        <dbReference type="PROSITE" id="PS51352"/>
    </source>
</evidence>
<gene>
    <name evidence="6" type="ORF">B0O44_104275</name>
</gene>
<dbReference type="InterPro" id="IPR050553">
    <property type="entry name" value="Thioredoxin_ResA/DsbE_sf"/>
</dbReference>
<dbReference type="Pfam" id="PF00578">
    <property type="entry name" value="AhpC-TSA"/>
    <property type="match status" value="1"/>
</dbReference>
<evidence type="ECO:0000256" key="4">
    <source>
        <dbReference type="ARBA" id="ARBA00023284"/>
    </source>
</evidence>
<dbReference type="Gene3D" id="3.40.30.10">
    <property type="entry name" value="Glutaredoxin"/>
    <property type="match status" value="1"/>
</dbReference>
<name>A0A318UCK0_9SPHI</name>
<keyword evidence="7" id="KW-1185">Reference proteome</keyword>
<dbReference type="OrthoDB" id="1095575at2"/>
<dbReference type="EMBL" id="QKLU01000004">
    <property type="protein sequence ID" value="PYF74104.1"/>
    <property type="molecule type" value="Genomic_DNA"/>
</dbReference>
<evidence type="ECO:0000313" key="7">
    <source>
        <dbReference type="Proteomes" id="UP000248198"/>
    </source>
</evidence>
<evidence type="ECO:0000256" key="3">
    <source>
        <dbReference type="ARBA" id="ARBA00023157"/>
    </source>
</evidence>
<dbReference type="InterPro" id="IPR036249">
    <property type="entry name" value="Thioredoxin-like_sf"/>
</dbReference>
<organism evidence="6 7">
    <name type="scientific">Pedobacter nutrimenti</name>
    <dbReference type="NCBI Taxonomy" id="1241337"/>
    <lineage>
        <taxon>Bacteria</taxon>
        <taxon>Pseudomonadati</taxon>
        <taxon>Bacteroidota</taxon>
        <taxon>Sphingobacteriia</taxon>
        <taxon>Sphingobacteriales</taxon>
        <taxon>Sphingobacteriaceae</taxon>
        <taxon>Pedobacter</taxon>
    </lineage>
</organism>
<dbReference type="AlphaFoldDB" id="A0A318UCK0"/>
<reference evidence="6 7" key="1">
    <citation type="submission" date="2018-06" db="EMBL/GenBank/DDBJ databases">
        <title>Genomic Encyclopedia of Archaeal and Bacterial Type Strains, Phase II (KMG-II): from individual species to whole genera.</title>
        <authorList>
            <person name="Goeker M."/>
        </authorList>
    </citation>
    <scope>NUCLEOTIDE SEQUENCE [LARGE SCALE GENOMIC DNA]</scope>
    <source>
        <strain evidence="6 7">DSM 27372</strain>
    </source>
</reference>
<dbReference type="InterPro" id="IPR000866">
    <property type="entry name" value="AhpC/TSA"/>
</dbReference>
<dbReference type="GO" id="GO:0016209">
    <property type="term" value="F:antioxidant activity"/>
    <property type="evidence" value="ECO:0007669"/>
    <property type="project" value="InterPro"/>
</dbReference>
<keyword evidence="3" id="KW-1015">Disulfide bond</keyword>
<dbReference type="InterPro" id="IPR013766">
    <property type="entry name" value="Thioredoxin_domain"/>
</dbReference>
<dbReference type="Proteomes" id="UP000248198">
    <property type="component" value="Unassembled WGS sequence"/>
</dbReference>
<dbReference type="GO" id="GO:0017004">
    <property type="term" value="P:cytochrome complex assembly"/>
    <property type="evidence" value="ECO:0007669"/>
    <property type="project" value="UniProtKB-KW"/>
</dbReference>
<protein>
    <submittedName>
        <fullName evidence="6">Peroxiredoxin</fullName>
    </submittedName>
</protein>
<dbReference type="GO" id="GO:0030313">
    <property type="term" value="C:cell envelope"/>
    <property type="evidence" value="ECO:0007669"/>
    <property type="project" value="UniProtKB-SubCell"/>
</dbReference>
<keyword evidence="4" id="KW-0676">Redox-active center</keyword>
<accession>A0A318UCK0</accession>
<dbReference type="RefSeq" id="WP_110831090.1">
    <property type="nucleotide sequence ID" value="NZ_QKLU01000004.1"/>
</dbReference>
<evidence type="ECO:0000256" key="2">
    <source>
        <dbReference type="ARBA" id="ARBA00022748"/>
    </source>
</evidence>